<keyword evidence="2" id="KW-1185">Reference proteome</keyword>
<organism evidence="2">
    <name type="scientific">Perkinsus marinus (strain ATCC 50983 / TXsc)</name>
    <dbReference type="NCBI Taxonomy" id="423536"/>
    <lineage>
        <taxon>Eukaryota</taxon>
        <taxon>Sar</taxon>
        <taxon>Alveolata</taxon>
        <taxon>Perkinsozoa</taxon>
        <taxon>Perkinsea</taxon>
        <taxon>Perkinsida</taxon>
        <taxon>Perkinsidae</taxon>
        <taxon>Perkinsus</taxon>
    </lineage>
</organism>
<dbReference type="RefSeq" id="XP_002774470.1">
    <property type="nucleotide sequence ID" value="XM_002774424.1"/>
</dbReference>
<name>C5LA30_PERM5</name>
<dbReference type="AlphaFoldDB" id="C5LA30"/>
<dbReference type="EMBL" id="GG680729">
    <property type="protein sequence ID" value="EER06286.1"/>
    <property type="molecule type" value="Genomic_DNA"/>
</dbReference>
<evidence type="ECO:0000313" key="1">
    <source>
        <dbReference type="EMBL" id="EER06286.1"/>
    </source>
</evidence>
<proteinExistence type="predicted"/>
<gene>
    <name evidence="1" type="ORF">Pmar_PMAR006051</name>
</gene>
<dbReference type="InParanoid" id="C5LA30"/>
<dbReference type="GeneID" id="9065248"/>
<protein>
    <submittedName>
        <fullName evidence="1">Uncharacterized protein</fullName>
    </submittedName>
</protein>
<sequence length="121" mass="13493">MRFVTEPFVIVVGGSDIDISESEMVTRDSPPELVQSQRHRAAVKLTVQKAQRPSALSADSIKSPLCEGLSRVTLKPHSPDIKFWQVLLRLHISATSPDPEDRAMELLLRIRLGEIDHAQIS</sequence>
<accession>C5LA30</accession>
<reference evidence="1 2" key="1">
    <citation type="submission" date="2008-07" db="EMBL/GenBank/DDBJ databases">
        <authorList>
            <person name="El-Sayed N."/>
            <person name="Caler E."/>
            <person name="Inman J."/>
            <person name="Amedeo P."/>
            <person name="Hass B."/>
            <person name="Wortman J."/>
        </authorList>
    </citation>
    <scope>NUCLEOTIDE SEQUENCE [LARGE SCALE GENOMIC DNA]</scope>
    <source>
        <strain evidence="2">ATCC 50983 / TXsc</strain>
    </source>
</reference>
<dbReference type="Proteomes" id="UP000007800">
    <property type="component" value="Unassembled WGS sequence"/>
</dbReference>
<evidence type="ECO:0000313" key="2">
    <source>
        <dbReference type="Proteomes" id="UP000007800"/>
    </source>
</evidence>